<evidence type="ECO:0000256" key="1">
    <source>
        <dbReference type="ARBA" id="ARBA00006709"/>
    </source>
</evidence>
<dbReference type="PANTHER" id="PTHR38682">
    <property type="entry name" value="V-TYPE ATP SYNTHASE SUBUNIT C"/>
    <property type="match status" value="1"/>
</dbReference>
<dbReference type="Gene3D" id="1.20.1690.10">
    <property type="entry name" value="V-type ATP synthase subunit C domain"/>
    <property type="match status" value="2"/>
</dbReference>
<accession>A0A075FJW7</accession>
<dbReference type="GO" id="GO:0046961">
    <property type="term" value="F:proton-transporting ATPase activity, rotational mechanism"/>
    <property type="evidence" value="ECO:0007669"/>
    <property type="project" value="InterPro"/>
</dbReference>
<dbReference type="InterPro" id="IPR044911">
    <property type="entry name" value="V-type_ATPase_csu/dsu_dom_3"/>
</dbReference>
<dbReference type="Pfam" id="PF01992">
    <property type="entry name" value="vATP-synt_AC39"/>
    <property type="match status" value="1"/>
</dbReference>
<evidence type="ECO:0000313" key="4">
    <source>
        <dbReference type="EMBL" id="AIE91513.1"/>
    </source>
</evidence>
<keyword evidence="2" id="KW-0813">Transport</keyword>
<dbReference type="EC" id="3.6.3.14" evidence="4"/>
<comment type="similarity">
    <text evidence="1">Belongs to the V-ATPase V0D/AC39 subunit family.</text>
</comment>
<reference evidence="4" key="1">
    <citation type="journal article" date="2014" name="Genome Biol. Evol.">
        <title>Pangenome evidence for extensive interdomain horizontal transfer affecting lineage core and shell genes in uncultured planktonic thaumarchaeota and euryarchaeota.</title>
        <authorList>
            <person name="Deschamps P."/>
            <person name="Zivanovic Y."/>
            <person name="Moreira D."/>
            <person name="Rodriguez-Valera F."/>
            <person name="Lopez-Garcia P."/>
        </authorList>
    </citation>
    <scope>NUCLEOTIDE SEQUENCE</scope>
</reference>
<gene>
    <name evidence="4" type="primary">ATPVC</name>
    <name evidence="4" type="synonym">ntpC</name>
</gene>
<dbReference type="Gene3D" id="1.10.132.50">
    <property type="entry name" value="ATP synthase (C/AC39) subunit, domain 3"/>
    <property type="match status" value="1"/>
</dbReference>
<name>A0A075FJW7_9EURY</name>
<evidence type="ECO:0000256" key="2">
    <source>
        <dbReference type="ARBA" id="ARBA00022448"/>
    </source>
</evidence>
<dbReference type="GO" id="GO:0016787">
    <property type="term" value="F:hydrolase activity"/>
    <property type="evidence" value="ECO:0007669"/>
    <property type="project" value="UniProtKB-KW"/>
</dbReference>
<dbReference type="InterPro" id="IPR050873">
    <property type="entry name" value="V-ATPase_V0D/AC39_subunit"/>
</dbReference>
<proteinExistence type="inferred from homology"/>
<organism evidence="4">
    <name type="scientific">uncultured marine group II/III euryarchaeote AD1000_12_B08</name>
    <dbReference type="NCBI Taxonomy" id="1457724"/>
    <lineage>
        <taxon>Archaea</taxon>
        <taxon>Methanobacteriati</taxon>
        <taxon>Methanobacteriota</taxon>
        <taxon>environmental samples</taxon>
    </lineage>
</organism>
<dbReference type="SUPFAM" id="SSF103486">
    <property type="entry name" value="V-type ATP synthase subunit C"/>
    <property type="match status" value="1"/>
</dbReference>
<evidence type="ECO:0000256" key="3">
    <source>
        <dbReference type="ARBA" id="ARBA00023065"/>
    </source>
</evidence>
<dbReference type="InterPro" id="IPR002843">
    <property type="entry name" value="ATPase_V0-cplx_csu/dsu"/>
</dbReference>
<dbReference type="InterPro" id="IPR036079">
    <property type="entry name" value="ATPase_csu/dsu_sf"/>
</dbReference>
<sequence length="352" mass="39216">MASVSRGKSNWENASARSKARKAGLIDSTQMRQLLLQEPDAMASSISEMGYRADLDLYATRLSGADLVEAALNHNMDRDLNQVLRFCQGHLGDLVSIYVERYTYQKVKTALRAVRSGVSDEIVSSQVLPEENEANKQWLELVKNSNNLADAVSALSGTKFGKVLSSVEDSNNLMALEDALDRHYYHDATEKLRAGASSHPQLLKYLRTEIDHRNVINLFRALKQGLSSDKRNELMLQGGHALNSTILKQAAEAETEEALIEILRRAQNFNDSGFDDALIASREKGTLDPIVNNLVDQRMVMLTRMATLNPLSAFPVINYVERKACEVSNLRMMIRGRAAGLSDEIIEAHLRI</sequence>
<dbReference type="EMBL" id="KF900340">
    <property type="protein sequence ID" value="AIE91513.1"/>
    <property type="molecule type" value="Genomic_DNA"/>
</dbReference>
<protein>
    <submittedName>
        <fullName evidence="4">A-type ATP synthase subunit C (ATPVC, ntpC)</fullName>
        <ecNumber evidence="4">3.6.3.14</ecNumber>
    </submittedName>
</protein>
<dbReference type="AlphaFoldDB" id="A0A075FJW7"/>
<dbReference type="InterPro" id="IPR035067">
    <property type="entry name" value="V-type_ATPase_csu/dsu"/>
</dbReference>
<keyword evidence="3" id="KW-0406">Ion transport</keyword>
<keyword evidence="4" id="KW-0378">Hydrolase</keyword>
<dbReference type="PANTHER" id="PTHR38682:SF1">
    <property type="entry name" value="V-TYPE ATP SYNTHASE SUBUNIT C"/>
    <property type="match status" value="1"/>
</dbReference>